<dbReference type="PANTHER" id="PTHR48073">
    <property type="entry name" value="O-SUCCINYLBENZOATE SYNTHASE-RELATED"/>
    <property type="match status" value="1"/>
</dbReference>
<dbReference type="InterPro" id="IPR036849">
    <property type="entry name" value="Enolase-like_C_sf"/>
</dbReference>
<evidence type="ECO:0000256" key="4">
    <source>
        <dbReference type="ARBA" id="ARBA00023239"/>
    </source>
</evidence>
<keyword evidence="3" id="KW-0460">Magnesium</keyword>
<name>A0A0M2NYD2_STACC</name>
<reference evidence="8 9" key="1">
    <citation type="submission" date="2015-03" db="EMBL/GenBank/DDBJ databases">
        <title>Genome Assembly of Staphylococcus cohnii subsp. cohnii strain G22B2.</title>
        <authorList>
            <person name="Nair G."/>
            <person name="Kaur G."/>
            <person name="Khatri I."/>
            <person name="Singh N.K."/>
            <person name="Sathyabama S."/>
            <person name="Maurya S.K."/>
            <person name="Subramanian S."/>
            <person name="Agrewala J.N."/>
            <person name="Mayilraj S."/>
        </authorList>
    </citation>
    <scope>NUCLEOTIDE SEQUENCE [LARGE SCALE GENOMIC DNA]</scope>
    <source>
        <strain evidence="8 9">G22B2</strain>
    </source>
</reference>
<feature type="domain" description="Enolase C-terminal" evidence="7">
    <location>
        <begin position="142"/>
        <end position="290"/>
    </location>
</feature>
<dbReference type="GO" id="GO:0009234">
    <property type="term" value="P:menaquinone biosynthetic process"/>
    <property type="evidence" value="ECO:0007669"/>
    <property type="project" value="UniProtKB-UniRule"/>
</dbReference>
<protein>
    <recommendedName>
        <fullName evidence="5 6">o-succinylbenzoate synthase</fullName>
        <ecNumber evidence="5 6">4.2.1.113</ecNumber>
    </recommendedName>
</protein>
<dbReference type="InterPro" id="IPR029017">
    <property type="entry name" value="Enolase-like_N"/>
</dbReference>
<dbReference type="Proteomes" id="UP000034455">
    <property type="component" value="Unassembled WGS sequence"/>
</dbReference>
<dbReference type="PANTHER" id="PTHR48073:SF5">
    <property type="entry name" value="O-SUCCINYLBENZOATE SYNTHASE"/>
    <property type="match status" value="1"/>
</dbReference>
<dbReference type="NCBIfam" id="TIGR01928">
    <property type="entry name" value="menC_lowGC_arch"/>
    <property type="match status" value="1"/>
</dbReference>
<dbReference type="SUPFAM" id="SSF51604">
    <property type="entry name" value="Enolase C-terminal domain-like"/>
    <property type="match status" value="1"/>
</dbReference>
<dbReference type="AlphaFoldDB" id="A0A0M2NYD2"/>
<evidence type="ECO:0000313" key="9">
    <source>
        <dbReference type="Proteomes" id="UP000034455"/>
    </source>
</evidence>
<dbReference type="EMBL" id="LAKJ01000037">
    <property type="protein sequence ID" value="KKI62703.1"/>
    <property type="molecule type" value="Genomic_DNA"/>
</dbReference>
<dbReference type="Pfam" id="PF13378">
    <property type="entry name" value="MR_MLE_C"/>
    <property type="match status" value="1"/>
</dbReference>
<dbReference type="RefSeq" id="WP_019468059.1">
    <property type="nucleotide sequence ID" value="NZ_BKAS01000032.1"/>
</dbReference>
<dbReference type="SUPFAM" id="SSF54826">
    <property type="entry name" value="Enolase N-terminal domain-like"/>
    <property type="match status" value="1"/>
</dbReference>
<comment type="cofactor">
    <cofactor evidence="1">
        <name>a divalent metal cation</name>
        <dbReference type="ChEBI" id="CHEBI:60240"/>
    </cofactor>
</comment>
<dbReference type="InterPro" id="IPR010197">
    <property type="entry name" value="OSBS/NAAAR"/>
</dbReference>
<evidence type="ECO:0000256" key="6">
    <source>
        <dbReference type="NCBIfam" id="TIGR01928"/>
    </source>
</evidence>
<gene>
    <name evidence="8" type="ORF">UF66_1988</name>
</gene>
<dbReference type="PATRIC" id="fig|74704.6.peg.2045"/>
<dbReference type="Gene3D" id="3.30.390.10">
    <property type="entry name" value="Enolase-like, N-terminal domain"/>
    <property type="match status" value="1"/>
</dbReference>
<keyword evidence="4" id="KW-0456">Lyase</keyword>
<dbReference type="Gene3D" id="3.20.20.120">
    <property type="entry name" value="Enolase-like C-terminal domain"/>
    <property type="match status" value="1"/>
</dbReference>
<dbReference type="GO" id="GO:0046872">
    <property type="term" value="F:metal ion binding"/>
    <property type="evidence" value="ECO:0007669"/>
    <property type="project" value="UniProtKB-KW"/>
</dbReference>
<sequence length="334" mass="39285">MKLSEMKLYICNNYFKHAIVTPKVTMDRRKALFVEFITDKHIHYFGECNAFETDWYADETIEVVYDQTIKWFEAYKNHEFERFSDVQNALQCLEQYPATRSMIVMACYQAFYELETFNVPYGATVSGLTYKHIFNLKDTQPQRVKIKWSENILEDVIQLKRLPFKSQIVIDANESVKNSEFEKVMLLSSSEILYLEEPFKDIQKLKDFKDSELPPIAIDEKAVSLKAILYYVENYKIEVVVLKPFRLGGLDKVMEIIEILEQKHVKFVIGGMYEYGLSRYFTALLARYATYPSDITPHGFYFENDIVAHSGILKRGSIYFEPPFVNKFYLTQIN</sequence>
<proteinExistence type="predicted"/>
<evidence type="ECO:0000256" key="1">
    <source>
        <dbReference type="ARBA" id="ARBA00001968"/>
    </source>
</evidence>
<dbReference type="InterPro" id="IPR029065">
    <property type="entry name" value="Enolase_C-like"/>
</dbReference>
<comment type="caution">
    <text evidence="8">The sequence shown here is derived from an EMBL/GenBank/DDBJ whole genome shotgun (WGS) entry which is preliminary data.</text>
</comment>
<accession>A0A0M2NYD2</accession>
<keyword evidence="2" id="KW-0479">Metal-binding</keyword>
<dbReference type="GO" id="GO:0043748">
    <property type="term" value="F:O-succinylbenzoate synthase activity"/>
    <property type="evidence" value="ECO:0007669"/>
    <property type="project" value="UniProtKB-EC"/>
</dbReference>
<evidence type="ECO:0000313" key="8">
    <source>
        <dbReference type="EMBL" id="KKI62703.1"/>
    </source>
</evidence>
<organism evidence="8 9">
    <name type="scientific">Staphylococcus cohnii subsp. cohnii</name>
    <dbReference type="NCBI Taxonomy" id="74704"/>
    <lineage>
        <taxon>Bacteria</taxon>
        <taxon>Bacillati</taxon>
        <taxon>Bacillota</taxon>
        <taxon>Bacilli</taxon>
        <taxon>Bacillales</taxon>
        <taxon>Staphylococcaceae</taxon>
        <taxon>Staphylococcus</taxon>
        <taxon>Staphylococcus cohnii species complex</taxon>
    </lineage>
</organism>
<evidence type="ECO:0000256" key="3">
    <source>
        <dbReference type="ARBA" id="ARBA00022842"/>
    </source>
</evidence>
<evidence type="ECO:0000256" key="2">
    <source>
        <dbReference type="ARBA" id="ARBA00022723"/>
    </source>
</evidence>
<evidence type="ECO:0000256" key="5">
    <source>
        <dbReference type="ARBA" id="ARBA00029491"/>
    </source>
</evidence>
<dbReference type="GeneID" id="58097219"/>
<dbReference type="EC" id="4.2.1.113" evidence="5 6"/>
<evidence type="ECO:0000259" key="7">
    <source>
        <dbReference type="Pfam" id="PF13378"/>
    </source>
</evidence>